<evidence type="ECO:0000313" key="2">
    <source>
        <dbReference type="Proteomes" id="UP000001449"/>
    </source>
</evidence>
<organism evidence="1 2">
    <name type="scientific">Thalassiosira pseudonana</name>
    <name type="common">Marine diatom</name>
    <name type="synonym">Cyclotella nana</name>
    <dbReference type="NCBI Taxonomy" id="35128"/>
    <lineage>
        <taxon>Eukaryota</taxon>
        <taxon>Sar</taxon>
        <taxon>Stramenopiles</taxon>
        <taxon>Ochrophyta</taxon>
        <taxon>Bacillariophyta</taxon>
        <taxon>Coscinodiscophyceae</taxon>
        <taxon>Thalassiosirophycidae</taxon>
        <taxon>Thalassiosirales</taxon>
        <taxon>Thalassiosiraceae</taxon>
        <taxon>Thalassiosira</taxon>
    </lineage>
</organism>
<reference evidence="1 2" key="2">
    <citation type="journal article" date="2008" name="Nature">
        <title>The Phaeodactylum genome reveals the evolutionary history of diatom genomes.</title>
        <authorList>
            <person name="Bowler C."/>
            <person name="Allen A.E."/>
            <person name="Badger J.H."/>
            <person name="Grimwood J."/>
            <person name="Jabbari K."/>
            <person name="Kuo A."/>
            <person name="Maheswari U."/>
            <person name="Martens C."/>
            <person name="Maumus F."/>
            <person name="Otillar R.P."/>
            <person name="Rayko E."/>
            <person name="Salamov A."/>
            <person name="Vandepoele K."/>
            <person name="Beszteri B."/>
            <person name="Gruber A."/>
            <person name="Heijde M."/>
            <person name="Katinka M."/>
            <person name="Mock T."/>
            <person name="Valentin K."/>
            <person name="Verret F."/>
            <person name="Berges J.A."/>
            <person name="Brownlee C."/>
            <person name="Cadoret J.P."/>
            <person name="Chiovitti A."/>
            <person name="Choi C.J."/>
            <person name="Coesel S."/>
            <person name="De Martino A."/>
            <person name="Detter J.C."/>
            <person name="Durkin C."/>
            <person name="Falciatore A."/>
            <person name="Fournet J."/>
            <person name="Haruta M."/>
            <person name="Huysman M.J."/>
            <person name="Jenkins B.D."/>
            <person name="Jiroutova K."/>
            <person name="Jorgensen R.E."/>
            <person name="Joubert Y."/>
            <person name="Kaplan A."/>
            <person name="Kroger N."/>
            <person name="Kroth P.G."/>
            <person name="La Roche J."/>
            <person name="Lindquist E."/>
            <person name="Lommer M."/>
            <person name="Martin-Jezequel V."/>
            <person name="Lopez P.J."/>
            <person name="Lucas S."/>
            <person name="Mangogna M."/>
            <person name="McGinnis K."/>
            <person name="Medlin L.K."/>
            <person name="Montsant A."/>
            <person name="Oudot-Le Secq M.P."/>
            <person name="Napoli C."/>
            <person name="Obornik M."/>
            <person name="Parker M.S."/>
            <person name="Petit J.L."/>
            <person name="Porcel B.M."/>
            <person name="Poulsen N."/>
            <person name="Robison M."/>
            <person name="Rychlewski L."/>
            <person name="Rynearson T.A."/>
            <person name="Schmutz J."/>
            <person name="Shapiro H."/>
            <person name="Siaut M."/>
            <person name="Stanley M."/>
            <person name="Sussman M.R."/>
            <person name="Taylor A.R."/>
            <person name="Vardi A."/>
            <person name="von Dassow P."/>
            <person name="Vyverman W."/>
            <person name="Willis A."/>
            <person name="Wyrwicz L.S."/>
            <person name="Rokhsar D.S."/>
            <person name="Weissenbach J."/>
            <person name="Armbrust E.V."/>
            <person name="Green B.R."/>
            <person name="Van de Peer Y."/>
            <person name="Grigoriev I.V."/>
        </authorList>
    </citation>
    <scope>NUCLEOTIDE SEQUENCE [LARGE SCALE GENOMIC DNA]</scope>
    <source>
        <strain evidence="1 2">CCMP1335</strain>
    </source>
</reference>
<dbReference type="HOGENOM" id="CLU_520233_0_0_1"/>
<keyword evidence="2" id="KW-1185">Reference proteome</keyword>
<dbReference type="GeneID" id="7450736"/>
<dbReference type="InParanoid" id="B8C9P5"/>
<protein>
    <submittedName>
        <fullName evidence="1">Uncharacterized protein</fullName>
    </submittedName>
</protein>
<dbReference type="RefSeq" id="XP_002292699.1">
    <property type="nucleotide sequence ID" value="XM_002292663.1"/>
</dbReference>
<dbReference type="eggNOG" id="ENOG502QWSX">
    <property type="taxonomic scope" value="Eukaryota"/>
</dbReference>
<name>B8C9P5_THAPS</name>
<dbReference type="AlphaFoldDB" id="B8C9P5"/>
<sequence length="558" mass="60105">MTDTKRPHPSSSQAAQAIIESAMSAMTSTTKPPLYDVTIVCTTDDYQAAYWMDRLSNGVCKKPTTATGNNDEGVYPMVLAVSEDWSPSGAGNGLGTLYAFQKACRVAQEKFGVDIGSDLKGGKISAALFHTAGKGTRLAPLPASENNNKPGVKLPVCHQLADGSYEPITVLEAVVRQTGIYAASRSGRLSVYWGDQIFVPTAPFEYTPSHHVDIMCTLEEEPPTEKVWQERGLEKYGVIAVAKGESGDAAQVEKVDHPTAVRMLKNLGDIGRVGPSLGSFSVSAKILEALCEEFKEELASKDGKLDTDPHFWMPLTLPQDEYISLMSQKGVEEDESRSHHMRMSKMKESFMAANSELGLFGAVDVGNNACWWDYGQLKLYITNNLKLSEDGADADLLRRFFGVTSRVMNSELSGVNVDASASVSSCKAKSGSVGAHSSIAAVEAEEIQIGEDAIVVNCAAKKIVAGKGAVLYNLISESEDGIVAEDGDVIVAVTDTDGKSMLLKSKIDICGGQAWKKVLDGNTVSFEEVHKQNRDADVSTIEKKRKELYKKASSSFGL</sequence>
<reference evidence="1 2" key="1">
    <citation type="journal article" date="2004" name="Science">
        <title>The genome of the diatom Thalassiosira pseudonana: ecology, evolution, and metabolism.</title>
        <authorList>
            <person name="Armbrust E.V."/>
            <person name="Berges J.A."/>
            <person name="Bowler C."/>
            <person name="Green B.R."/>
            <person name="Martinez D."/>
            <person name="Putnam N.H."/>
            <person name="Zhou S."/>
            <person name="Allen A.E."/>
            <person name="Apt K.E."/>
            <person name="Bechner M."/>
            <person name="Brzezinski M.A."/>
            <person name="Chaal B.K."/>
            <person name="Chiovitti A."/>
            <person name="Davis A.K."/>
            <person name="Demarest M.S."/>
            <person name="Detter J.C."/>
            <person name="Glavina T."/>
            <person name="Goodstein D."/>
            <person name="Hadi M.Z."/>
            <person name="Hellsten U."/>
            <person name="Hildebrand M."/>
            <person name="Jenkins B.D."/>
            <person name="Jurka J."/>
            <person name="Kapitonov V.V."/>
            <person name="Kroger N."/>
            <person name="Lau W.W."/>
            <person name="Lane T.W."/>
            <person name="Larimer F.W."/>
            <person name="Lippmeier J.C."/>
            <person name="Lucas S."/>
            <person name="Medina M."/>
            <person name="Montsant A."/>
            <person name="Obornik M."/>
            <person name="Parker M.S."/>
            <person name="Palenik B."/>
            <person name="Pazour G.J."/>
            <person name="Richardson P.M."/>
            <person name="Rynearson T.A."/>
            <person name="Saito M.A."/>
            <person name="Schwartz D.C."/>
            <person name="Thamatrakoln K."/>
            <person name="Valentin K."/>
            <person name="Vardi A."/>
            <person name="Wilkerson F.P."/>
            <person name="Rokhsar D.S."/>
        </authorList>
    </citation>
    <scope>NUCLEOTIDE SEQUENCE [LARGE SCALE GENOMIC DNA]</scope>
    <source>
        <strain evidence="1 2">CCMP1335</strain>
    </source>
</reference>
<dbReference type="KEGG" id="tps:THAPSDRAFT_24220"/>
<proteinExistence type="predicted"/>
<dbReference type="EMBL" id="CM000646">
    <property type="protein sequence ID" value="EED89895.1"/>
    <property type="molecule type" value="Genomic_DNA"/>
</dbReference>
<dbReference type="PaxDb" id="35128-Thaps24220"/>
<dbReference type="Proteomes" id="UP000001449">
    <property type="component" value="Chromosome 10"/>
</dbReference>
<gene>
    <name evidence="1" type="ORF">THAPSDRAFT_24220</name>
</gene>
<accession>B8C9P5</accession>
<dbReference type="OMA" id="AYWWDYG"/>
<evidence type="ECO:0000313" key="1">
    <source>
        <dbReference type="EMBL" id="EED89895.1"/>
    </source>
</evidence>